<dbReference type="SMART" id="SM00028">
    <property type="entry name" value="TPR"/>
    <property type="match status" value="2"/>
</dbReference>
<dbReference type="EMBL" id="CAEY01000210">
    <property type="status" value="NOT_ANNOTATED_CDS"/>
    <property type="molecule type" value="Genomic_DNA"/>
</dbReference>
<evidence type="ECO:0000256" key="5">
    <source>
        <dbReference type="ARBA" id="ARBA00023110"/>
    </source>
</evidence>
<dbReference type="FunFam" id="2.40.100.10:FF:000025">
    <property type="entry name" value="Peptidyl-prolyl cis-trans isomerase CYP19-2"/>
    <property type="match status" value="1"/>
</dbReference>
<keyword evidence="4 7" id="KW-0802">TPR repeat</keyword>
<name>T1KL90_TETUR</name>
<dbReference type="SUPFAM" id="SSF48452">
    <property type="entry name" value="TPR-like"/>
    <property type="match status" value="1"/>
</dbReference>
<dbReference type="eggNOG" id="KOG0546">
    <property type="taxonomic scope" value="Eukaryota"/>
</dbReference>
<evidence type="ECO:0000256" key="4">
    <source>
        <dbReference type="ARBA" id="ARBA00022803"/>
    </source>
</evidence>
<dbReference type="GO" id="GO:0005737">
    <property type="term" value="C:cytoplasm"/>
    <property type="evidence" value="ECO:0007669"/>
    <property type="project" value="TreeGrafter"/>
</dbReference>
<dbReference type="InterPro" id="IPR019734">
    <property type="entry name" value="TPR_rpt"/>
</dbReference>
<dbReference type="SUPFAM" id="SSF50891">
    <property type="entry name" value="Cyclophilin-like"/>
    <property type="match status" value="1"/>
</dbReference>
<evidence type="ECO:0000256" key="3">
    <source>
        <dbReference type="ARBA" id="ARBA00022737"/>
    </source>
</evidence>
<dbReference type="Proteomes" id="UP000015104">
    <property type="component" value="Unassembled WGS sequence"/>
</dbReference>
<feature type="repeat" description="TPR" evidence="7">
    <location>
        <begin position="314"/>
        <end position="347"/>
    </location>
</feature>
<dbReference type="PROSITE" id="PS50005">
    <property type="entry name" value="TPR"/>
    <property type="match status" value="1"/>
</dbReference>
<dbReference type="FunFam" id="1.25.40.10:FF:000029">
    <property type="entry name" value="peptidyl-prolyl cis-trans isomerase D"/>
    <property type="match status" value="1"/>
</dbReference>
<evidence type="ECO:0000256" key="1">
    <source>
        <dbReference type="ARBA" id="ARBA00000971"/>
    </source>
</evidence>
<dbReference type="GO" id="GO:0003755">
    <property type="term" value="F:peptidyl-prolyl cis-trans isomerase activity"/>
    <property type="evidence" value="ECO:0007669"/>
    <property type="project" value="UniProtKB-KW"/>
</dbReference>
<dbReference type="AlphaFoldDB" id="T1KL90"/>
<keyword evidence="6" id="KW-0413">Isomerase</keyword>
<evidence type="ECO:0000259" key="8">
    <source>
        <dbReference type="PROSITE" id="PS50072"/>
    </source>
</evidence>
<dbReference type="Gene3D" id="1.25.40.10">
    <property type="entry name" value="Tetratricopeptide repeat domain"/>
    <property type="match status" value="1"/>
</dbReference>
<dbReference type="PROSITE" id="PS50072">
    <property type="entry name" value="CSA_PPIASE_2"/>
    <property type="match status" value="1"/>
</dbReference>
<dbReference type="InterPro" id="IPR011990">
    <property type="entry name" value="TPR-like_helical_dom_sf"/>
</dbReference>
<accession>T1KL90</accession>
<dbReference type="STRING" id="32264.T1KL90"/>
<dbReference type="EC" id="5.2.1.8" evidence="2"/>
<keyword evidence="3" id="KW-0677">Repeat</keyword>
<comment type="catalytic activity">
    <reaction evidence="1">
        <text>[protein]-peptidylproline (omega=180) = [protein]-peptidylproline (omega=0)</text>
        <dbReference type="Rhea" id="RHEA:16237"/>
        <dbReference type="Rhea" id="RHEA-COMP:10747"/>
        <dbReference type="Rhea" id="RHEA-COMP:10748"/>
        <dbReference type="ChEBI" id="CHEBI:83833"/>
        <dbReference type="ChEBI" id="CHEBI:83834"/>
        <dbReference type="EC" id="5.2.1.8"/>
    </reaction>
</comment>
<evidence type="ECO:0000256" key="6">
    <source>
        <dbReference type="ARBA" id="ARBA00023235"/>
    </source>
</evidence>
<dbReference type="Pfam" id="PF00160">
    <property type="entry name" value="Pro_isomerase"/>
    <property type="match status" value="1"/>
</dbReference>
<proteinExistence type="predicted"/>
<dbReference type="PANTHER" id="PTHR11071:SF561">
    <property type="entry name" value="PEPTIDYL-PROLYL CIS-TRANS ISOMERASE D-RELATED"/>
    <property type="match status" value="1"/>
</dbReference>
<dbReference type="GO" id="GO:0016018">
    <property type="term" value="F:cyclosporin A binding"/>
    <property type="evidence" value="ECO:0007669"/>
    <property type="project" value="TreeGrafter"/>
</dbReference>
<dbReference type="HOGENOM" id="CLU_012062_37_0_1"/>
<organism evidence="9 10">
    <name type="scientific">Tetranychus urticae</name>
    <name type="common">Two-spotted spider mite</name>
    <dbReference type="NCBI Taxonomy" id="32264"/>
    <lineage>
        <taxon>Eukaryota</taxon>
        <taxon>Metazoa</taxon>
        <taxon>Ecdysozoa</taxon>
        <taxon>Arthropoda</taxon>
        <taxon>Chelicerata</taxon>
        <taxon>Arachnida</taxon>
        <taxon>Acari</taxon>
        <taxon>Acariformes</taxon>
        <taxon>Trombidiformes</taxon>
        <taxon>Prostigmata</taxon>
        <taxon>Eleutherengona</taxon>
        <taxon>Raphignathae</taxon>
        <taxon>Tetranychoidea</taxon>
        <taxon>Tetranychidae</taxon>
        <taxon>Tetranychus</taxon>
    </lineage>
</organism>
<evidence type="ECO:0000313" key="10">
    <source>
        <dbReference type="Proteomes" id="UP000015104"/>
    </source>
</evidence>
<dbReference type="InterPro" id="IPR002130">
    <property type="entry name" value="Cyclophilin-type_PPIase_dom"/>
</dbReference>
<feature type="domain" description="PPIase cyclophilin-type" evidence="8">
    <location>
        <begin position="15"/>
        <end position="188"/>
    </location>
</feature>
<reference evidence="10" key="1">
    <citation type="submission" date="2011-08" db="EMBL/GenBank/DDBJ databases">
        <authorList>
            <person name="Rombauts S."/>
        </authorList>
    </citation>
    <scope>NUCLEOTIDE SEQUENCE</scope>
    <source>
        <strain evidence="10">London</strain>
    </source>
</reference>
<dbReference type="GO" id="GO:0006457">
    <property type="term" value="P:protein folding"/>
    <property type="evidence" value="ECO:0007669"/>
    <property type="project" value="TreeGrafter"/>
</dbReference>
<dbReference type="Gene3D" id="2.40.100.10">
    <property type="entry name" value="Cyclophilin-like"/>
    <property type="match status" value="1"/>
</dbReference>
<dbReference type="InterPro" id="IPR029000">
    <property type="entry name" value="Cyclophilin-like_dom_sf"/>
</dbReference>
<evidence type="ECO:0000256" key="2">
    <source>
        <dbReference type="ARBA" id="ARBA00013194"/>
    </source>
</evidence>
<keyword evidence="10" id="KW-1185">Reference proteome</keyword>
<evidence type="ECO:0000313" key="9">
    <source>
        <dbReference type="EnsemblMetazoa" id="tetur14g01600.1"/>
    </source>
</evidence>
<protein>
    <recommendedName>
        <fullName evidence="2">peptidylprolyl isomerase</fullName>
        <ecNumber evidence="2">5.2.1.8</ecNumber>
    </recommendedName>
</protein>
<reference evidence="9" key="2">
    <citation type="submission" date="2015-06" db="UniProtKB">
        <authorList>
            <consortium name="EnsemblMetazoa"/>
        </authorList>
    </citation>
    <scope>IDENTIFICATION</scope>
</reference>
<dbReference type="PANTHER" id="PTHR11071">
    <property type="entry name" value="PEPTIDYL-PROLYL CIS-TRANS ISOMERASE"/>
    <property type="match status" value="1"/>
</dbReference>
<sequence>MSNGKLDLTQGIFVYLDIAISGEMVGRIVIELFDKIVPRTSENFRALCTGELGMSESGYKLTYKGLAFHRVVRNLMIQSGDIHYNDGTGGESIYGPTFDDEGGFNLFVFYYSLQHDKPGIVSMASSGPNTNGSQFFISTVPLFHLENQYVAFGQVRKGMGIVHLIENIYTNPDTERSIEPIVIIDCGQLKHGQDFGWMPNDRTGEAYPPFPEDSDLDLNNVDLIVKAAAKMKLVGNRLYKKEAFTIACSKYTKALRYLEVLHDDEKMSDEEIKRVKRLRLQCLLNSAACKTKSKRYIDALIDCNKALDMEPENVKAHFRRGQAFHGFRDYKASLESLRQALKLSPNEKSIQAKLAAVLGDMKSHRARERKAYASFFS</sequence>
<keyword evidence="5" id="KW-0697">Rotamase</keyword>
<dbReference type="EnsemblMetazoa" id="tetur14g01600.1">
    <property type="protein sequence ID" value="tetur14g01600.1"/>
    <property type="gene ID" value="tetur14g01600"/>
</dbReference>
<evidence type="ECO:0000256" key="7">
    <source>
        <dbReference type="PROSITE-ProRule" id="PRU00339"/>
    </source>
</evidence>
<dbReference type="PRINTS" id="PR00153">
    <property type="entry name" value="CSAPPISMRASE"/>
</dbReference>